<gene>
    <name evidence="3" type="ORF">CSHISOI_03927</name>
</gene>
<evidence type="ECO:0000256" key="1">
    <source>
        <dbReference type="SAM" id="MobiDB-lite"/>
    </source>
</evidence>
<feature type="region of interest" description="Disordered" evidence="1">
    <location>
        <begin position="231"/>
        <end position="319"/>
    </location>
</feature>
<feature type="compositionally biased region" description="Polar residues" evidence="1">
    <location>
        <begin position="305"/>
        <end position="319"/>
    </location>
</feature>
<dbReference type="Proteomes" id="UP000326340">
    <property type="component" value="Unassembled WGS sequence"/>
</dbReference>
<keyword evidence="2" id="KW-1133">Transmembrane helix</keyword>
<evidence type="ECO:0000256" key="2">
    <source>
        <dbReference type="SAM" id="Phobius"/>
    </source>
</evidence>
<name>A0A5Q4BZ60_9PEZI</name>
<feature type="region of interest" description="Disordered" evidence="1">
    <location>
        <begin position="155"/>
        <end position="196"/>
    </location>
</feature>
<feature type="compositionally biased region" description="Acidic residues" evidence="1">
    <location>
        <begin position="258"/>
        <end position="274"/>
    </location>
</feature>
<reference evidence="3 4" key="1">
    <citation type="journal article" date="2019" name="Sci. Rep.">
        <title>Colletotrichum shisoi sp. nov., an anthracnose pathogen of Perilla frutescens in Japan: molecular phylogenetic, morphological and genomic evidence.</title>
        <authorList>
            <person name="Gan P."/>
            <person name="Tsushima A."/>
            <person name="Hiroyama R."/>
            <person name="Narusaka M."/>
            <person name="Takano Y."/>
            <person name="Narusaka Y."/>
            <person name="Kawaradani M."/>
            <person name="Damm U."/>
            <person name="Shirasu K."/>
        </authorList>
    </citation>
    <scope>NUCLEOTIDE SEQUENCE [LARGE SCALE GENOMIC DNA]</scope>
    <source>
        <strain evidence="3 4">PG-2018a</strain>
    </source>
</reference>
<feature type="transmembrane region" description="Helical" evidence="2">
    <location>
        <begin position="101"/>
        <end position="120"/>
    </location>
</feature>
<dbReference type="AlphaFoldDB" id="A0A5Q4BZ60"/>
<feature type="compositionally biased region" description="Basic and acidic residues" evidence="1">
    <location>
        <begin position="289"/>
        <end position="304"/>
    </location>
</feature>
<proteinExistence type="predicted"/>
<sequence>MAVLSVPSRFTYLPILPLSSTLNLTPGPTFTILAHTQTDAAISQVRSTAIGAPGAPSMTTNVGLGPRVASYTTIYVATSLSASSAAPEKPRPRDPVYGDLTWSYIVILCVPFVFLGLALYTNHRDRRRRVADEDIEMQSYKKYWFPWRELDPGEVPNEVSSSNPPAPNPDPERRRLSRKGGRHAWHPSRGEPMPPVTLYENPPSWGRRHSWWDVVAYPPCPAPLMPERKIQAAAAAADRHRRNDQIYGRTGSRRNAGPEDEDDLASADGADSDNDSTTANTGRFSPDIEAPKHRNNGRIDDVRNGDNTNNASPNPWNTQIPSYYGDFPCPVSPVSVSSPSKDTVAGPSSNNTSETKAEAKIQAQAQAQAQAKPQPRSQTEAQAPIRRRTERVRNRFDFPSSSSDEDAAGQPAEPQKQHSYYADPRTRAGKQPVKP</sequence>
<keyword evidence="2" id="KW-0472">Membrane</keyword>
<organism evidence="3 4">
    <name type="scientific">Colletotrichum shisoi</name>
    <dbReference type="NCBI Taxonomy" id="2078593"/>
    <lineage>
        <taxon>Eukaryota</taxon>
        <taxon>Fungi</taxon>
        <taxon>Dikarya</taxon>
        <taxon>Ascomycota</taxon>
        <taxon>Pezizomycotina</taxon>
        <taxon>Sordariomycetes</taxon>
        <taxon>Hypocreomycetidae</taxon>
        <taxon>Glomerellales</taxon>
        <taxon>Glomerellaceae</taxon>
        <taxon>Colletotrichum</taxon>
        <taxon>Colletotrichum destructivum species complex</taxon>
    </lineage>
</organism>
<protein>
    <submittedName>
        <fullName evidence="3">Uncharacterized protein</fullName>
    </submittedName>
</protein>
<comment type="caution">
    <text evidence="3">The sequence shown here is derived from an EMBL/GenBank/DDBJ whole genome shotgun (WGS) entry which is preliminary data.</text>
</comment>
<dbReference type="EMBL" id="PUHP01000257">
    <property type="protein sequence ID" value="TQN71574.1"/>
    <property type="molecule type" value="Genomic_DNA"/>
</dbReference>
<keyword evidence="2" id="KW-0812">Transmembrane</keyword>
<accession>A0A5Q4BZ60</accession>
<dbReference type="OrthoDB" id="4850745at2759"/>
<evidence type="ECO:0000313" key="4">
    <source>
        <dbReference type="Proteomes" id="UP000326340"/>
    </source>
</evidence>
<feature type="compositionally biased region" description="Basic residues" evidence="1">
    <location>
        <begin position="175"/>
        <end position="186"/>
    </location>
</feature>
<feature type="compositionally biased region" description="Low complexity" evidence="1">
    <location>
        <begin position="362"/>
        <end position="371"/>
    </location>
</feature>
<evidence type="ECO:0000313" key="3">
    <source>
        <dbReference type="EMBL" id="TQN71574.1"/>
    </source>
</evidence>
<keyword evidence="4" id="KW-1185">Reference proteome</keyword>
<feature type="region of interest" description="Disordered" evidence="1">
    <location>
        <begin position="334"/>
        <end position="435"/>
    </location>
</feature>